<dbReference type="EMBL" id="CAXHTA020000004">
    <property type="protein sequence ID" value="CAL5220613.1"/>
    <property type="molecule type" value="Genomic_DNA"/>
</dbReference>
<dbReference type="Gene3D" id="3.40.50.1110">
    <property type="entry name" value="SGNH hydrolase"/>
    <property type="match status" value="1"/>
</dbReference>
<evidence type="ECO:0000313" key="6">
    <source>
        <dbReference type="Proteomes" id="UP001497392"/>
    </source>
</evidence>
<evidence type="ECO:0000256" key="1">
    <source>
        <dbReference type="SAM" id="MobiDB-lite"/>
    </source>
</evidence>
<keyword evidence="2" id="KW-0732">Signal</keyword>
<dbReference type="SUPFAM" id="SSF52266">
    <property type="entry name" value="SGNH hydrolase"/>
    <property type="match status" value="1"/>
</dbReference>
<dbReference type="PANTHER" id="PTHR37834">
    <property type="entry name" value="GDSL-LIKE LIPASE/ACYLHYDROLASE DOMAIN PROTEIN (AFU_ORTHOLOGUE AFUA_2G00620)"/>
    <property type="match status" value="1"/>
</dbReference>
<dbReference type="PANTHER" id="PTHR37834:SF2">
    <property type="entry name" value="ESTERASE, SGNH HYDROLASE-TYPE"/>
    <property type="match status" value="1"/>
</dbReference>
<dbReference type="InterPro" id="IPR036514">
    <property type="entry name" value="SGNH_hydro_sf"/>
</dbReference>
<evidence type="ECO:0000313" key="5">
    <source>
        <dbReference type="EMBL" id="CAL5220613.1"/>
    </source>
</evidence>
<dbReference type="InterPro" id="IPR013830">
    <property type="entry name" value="SGNH_hydro"/>
</dbReference>
<reference evidence="5 6" key="1">
    <citation type="submission" date="2024-06" db="EMBL/GenBank/DDBJ databases">
        <authorList>
            <person name="Kraege A."/>
            <person name="Thomma B."/>
        </authorList>
    </citation>
    <scope>NUCLEOTIDE SEQUENCE [LARGE SCALE GENOMIC DNA]</scope>
</reference>
<dbReference type="InterPro" id="IPR040794">
    <property type="entry name" value="CE2_N"/>
</dbReference>
<gene>
    <name evidence="5" type="primary">g2655</name>
    <name evidence="5" type="ORF">VP750_LOCUS2272</name>
</gene>
<accession>A0ABP1FKX6</accession>
<dbReference type="Pfam" id="PF13472">
    <property type="entry name" value="Lipase_GDSL_2"/>
    <property type="match status" value="1"/>
</dbReference>
<proteinExistence type="predicted"/>
<evidence type="ECO:0000256" key="2">
    <source>
        <dbReference type="SAM" id="SignalP"/>
    </source>
</evidence>
<evidence type="ECO:0000259" key="4">
    <source>
        <dbReference type="Pfam" id="PF17996"/>
    </source>
</evidence>
<evidence type="ECO:0000259" key="3">
    <source>
        <dbReference type="Pfam" id="PF13472"/>
    </source>
</evidence>
<sequence>MPTFITAAIVSLCAILVTGQQISYNGRFPRVSNGAAFPQRFSWAASSIYVPFQDAQNVTIAFSRVQGTGPSQFEIRVDSHLVESATSLTTKPQNVTVTLAGSGTHSLAITKITEAALGEAQVDGVWLDKGSFGPMRSSGLGRRMEIIGASIMNGYGNLGNDQGCQPSYQAEDAVVAVGPLVANHFGAKFGLIAWTGAGILRKGVEVRPENANEQPLEKQGPTIPELYSRADAGDPNSSFDHSQFTPQVVLIEAGGNDFSNGTKPPSNWGAEYKRFLRQVRSNAPEADIVVLGLPVDITRPIRGEASAQMYAQAVQQQVQELKAENFQKLHLLRLPASVMQDSTLGCNGHPTANTHMNMAAIVQQFVANITAWGPTGTETSFLYHN</sequence>
<feature type="region of interest" description="Disordered" evidence="1">
    <location>
        <begin position="208"/>
        <end position="241"/>
    </location>
</feature>
<dbReference type="Gene3D" id="2.60.120.260">
    <property type="entry name" value="Galactose-binding domain-like"/>
    <property type="match status" value="1"/>
</dbReference>
<comment type="caution">
    <text evidence="5">The sequence shown here is derived from an EMBL/GenBank/DDBJ whole genome shotgun (WGS) entry which is preliminary data.</text>
</comment>
<feature type="chain" id="PRO_5045039701" evidence="2">
    <location>
        <begin position="20"/>
        <end position="385"/>
    </location>
</feature>
<protein>
    <submittedName>
        <fullName evidence="5">G2655 protein</fullName>
    </submittedName>
</protein>
<feature type="domain" description="SGNH hydrolase-type esterase" evidence="3">
    <location>
        <begin position="147"/>
        <end position="352"/>
    </location>
</feature>
<feature type="domain" description="Carbohydrate esterase 2 N-terminal" evidence="4">
    <location>
        <begin position="31"/>
        <end position="130"/>
    </location>
</feature>
<dbReference type="InterPro" id="IPR052762">
    <property type="entry name" value="PCW_deacetylase/CE"/>
</dbReference>
<organism evidence="5 6">
    <name type="scientific">Coccomyxa viridis</name>
    <dbReference type="NCBI Taxonomy" id="1274662"/>
    <lineage>
        <taxon>Eukaryota</taxon>
        <taxon>Viridiplantae</taxon>
        <taxon>Chlorophyta</taxon>
        <taxon>core chlorophytes</taxon>
        <taxon>Trebouxiophyceae</taxon>
        <taxon>Trebouxiophyceae incertae sedis</taxon>
        <taxon>Coccomyxaceae</taxon>
        <taxon>Coccomyxa</taxon>
    </lineage>
</organism>
<dbReference type="Proteomes" id="UP001497392">
    <property type="component" value="Unassembled WGS sequence"/>
</dbReference>
<feature type="signal peptide" evidence="2">
    <location>
        <begin position="1"/>
        <end position="19"/>
    </location>
</feature>
<dbReference type="Pfam" id="PF17996">
    <property type="entry name" value="CE2_N"/>
    <property type="match status" value="1"/>
</dbReference>
<keyword evidence="6" id="KW-1185">Reference proteome</keyword>
<name>A0ABP1FKX6_9CHLO</name>